<comment type="similarity">
    <text evidence="1">Belongs to the HpcH/HpaI aldolase family.</text>
</comment>
<dbReference type="InterPro" id="IPR050251">
    <property type="entry name" value="HpcH-HpaI_aldolase"/>
</dbReference>
<evidence type="ECO:0000256" key="1">
    <source>
        <dbReference type="ARBA" id="ARBA00005568"/>
    </source>
</evidence>
<dbReference type="SUPFAM" id="SSF51621">
    <property type="entry name" value="Phosphoenolpyruvate/pyruvate domain"/>
    <property type="match status" value="1"/>
</dbReference>
<dbReference type="PANTHER" id="PTHR30502">
    <property type="entry name" value="2-KETO-3-DEOXY-L-RHAMNONATE ALDOLASE"/>
    <property type="match status" value="1"/>
</dbReference>
<name>A0A7G6E3G1_THEFR</name>
<accession>A0A7G6E3G1</accession>
<dbReference type="AlphaFoldDB" id="A0A7G6E3G1"/>
<dbReference type="Proteomes" id="UP000515847">
    <property type="component" value="Chromosome"/>
</dbReference>
<proteinExistence type="inferred from homology"/>
<dbReference type="Gene3D" id="3.20.20.60">
    <property type="entry name" value="Phosphoenolpyruvate-binding domains"/>
    <property type="match status" value="1"/>
</dbReference>
<sequence length="257" mass="28224">MRENMLKRKLKEGKVCMGTFARLSPASVEILGLTGWDFVVIDMEHGVYDFPALEHMLRAARSAGITGLVRIAEPRVSYVMRALDTGAEGVQIPQIETAQQVKTLMEAARYYPEGKRGLCSFVRAAGYSVTPPAEHIQTSNEEVLTVVHIEGAQVAEKIEEIITVPGIDVIFLGPWDLSQSLGVPGQVKHPSVVTVMEKVTEACRKKGVTIGTFARDPEDARYWVDRGVQYIMHSTDAGILVQASKDRLAVFKSVLIG</sequence>
<dbReference type="GO" id="GO:0005737">
    <property type="term" value="C:cytoplasm"/>
    <property type="evidence" value="ECO:0007669"/>
    <property type="project" value="TreeGrafter"/>
</dbReference>
<keyword evidence="6" id="KW-1185">Reference proteome</keyword>
<evidence type="ECO:0000259" key="4">
    <source>
        <dbReference type="Pfam" id="PF03328"/>
    </source>
</evidence>
<evidence type="ECO:0000256" key="2">
    <source>
        <dbReference type="ARBA" id="ARBA00022723"/>
    </source>
</evidence>
<protein>
    <submittedName>
        <fullName evidence="5">Aldolase</fullName>
    </submittedName>
</protein>
<reference evidence="5 6" key="1">
    <citation type="journal article" date="2019" name="Front. Microbiol.">
        <title>Thermoanaerosceptrum fracticalcis gen. nov. sp. nov., a Novel Fumarate-Fermenting Microorganism From a Deep Fractured Carbonate Aquifer of the US Great Basin.</title>
        <authorList>
            <person name="Hamilton-Brehm S.D."/>
            <person name="Stewart L.E."/>
            <person name="Zavarin M."/>
            <person name="Caldwell M."/>
            <person name="Lawson P.A."/>
            <person name="Onstott T.C."/>
            <person name="Grzymski J."/>
            <person name="Neveux I."/>
            <person name="Lollar B.S."/>
            <person name="Russell C.E."/>
            <person name="Moser D.P."/>
        </authorList>
    </citation>
    <scope>NUCLEOTIDE SEQUENCE [LARGE SCALE GENOMIC DNA]</scope>
    <source>
        <strain evidence="5 6">DRI-13</strain>
    </source>
</reference>
<dbReference type="Pfam" id="PF03328">
    <property type="entry name" value="HpcH_HpaI"/>
    <property type="match status" value="1"/>
</dbReference>
<feature type="domain" description="HpcH/HpaI aldolase/citrate lyase" evidence="4">
    <location>
        <begin position="24"/>
        <end position="240"/>
    </location>
</feature>
<keyword evidence="3" id="KW-0456">Lyase</keyword>
<dbReference type="GO" id="GO:0046872">
    <property type="term" value="F:metal ion binding"/>
    <property type="evidence" value="ECO:0007669"/>
    <property type="project" value="UniProtKB-KW"/>
</dbReference>
<dbReference type="InterPro" id="IPR005000">
    <property type="entry name" value="Aldolase/citrate-lyase_domain"/>
</dbReference>
<evidence type="ECO:0000313" key="5">
    <source>
        <dbReference type="EMBL" id="QNB46615.1"/>
    </source>
</evidence>
<dbReference type="InterPro" id="IPR040442">
    <property type="entry name" value="Pyrv_kinase-like_dom_sf"/>
</dbReference>
<dbReference type="OrthoDB" id="86160at2"/>
<dbReference type="InterPro" id="IPR015813">
    <property type="entry name" value="Pyrv/PenolPyrv_kinase-like_dom"/>
</dbReference>
<dbReference type="EMBL" id="CP045798">
    <property type="protein sequence ID" value="QNB46615.1"/>
    <property type="molecule type" value="Genomic_DNA"/>
</dbReference>
<dbReference type="PANTHER" id="PTHR30502:SF0">
    <property type="entry name" value="PHOSPHOENOLPYRUVATE CARBOXYLASE FAMILY PROTEIN"/>
    <property type="match status" value="1"/>
</dbReference>
<dbReference type="GO" id="GO:0016832">
    <property type="term" value="F:aldehyde-lyase activity"/>
    <property type="evidence" value="ECO:0007669"/>
    <property type="project" value="TreeGrafter"/>
</dbReference>
<gene>
    <name evidence="5" type="ORF">BR63_10030</name>
</gene>
<organism evidence="5 6">
    <name type="scientific">Thermanaerosceptrum fracticalcis</name>
    <dbReference type="NCBI Taxonomy" id="1712410"/>
    <lineage>
        <taxon>Bacteria</taxon>
        <taxon>Bacillati</taxon>
        <taxon>Bacillota</taxon>
        <taxon>Clostridia</taxon>
        <taxon>Eubacteriales</taxon>
        <taxon>Peptococcaceae</taxon>
        <taxon>Thermanaerosceptrum</taxon>
    </lineage>
</organism>
<dbReference type="KEGG" id="tfr:BR63_10030"/>
<evidence type="ECO:0000256" key="3">
    <source>
        <dbReference type="ARBA" id="ARBA00023239"/>
    </source>
</evidence>
<dbReference type="RefSeq" id="WP_034421644.1">
    <property type="nucleotide sequence ID" value="NZ_CP045798.1"/>
</dbReference>
<evidence type="ECO:0000313" key="6">
    <source>
        <dbReference type="Proteomes" id="UP000515847"/>
    </source>
</evidence>
<keyword evidence="2" id="KW-0479">Metal-binding</keyword>